<keyword evidence="10" id="KW-1185">Reference proteome</keyword>
<dbReference type="EMBL" id="JACJVO010000021">
    <property type="protein sequence ID" value="MBB6732620.1"/>
    <property type="molecule type" value="Genomic_DNA"/>
</dbReference>
<comment type="subcellular location">
    <subcellularLocation>
        <location evidence="1 7">Cell membrane</location>
        <topology evidence="1 7">Multi-pass membrane protein</topology>
    </subcellularLocation>
</comment>
<accession>A0A7X0SMB0</accession>
<dbReference type="RefSeq" id="WP_185130285.1">
    <property type="nucleotide sequence ID" value="NZ_JACJVO010000021.1"/>
</dbReference>
<keyword evidence="4 7" id="KW-0812">Transmembrane</keyword>
<keyword evidence="2 7" id="KW-0813">Transport</keyword>
<protein>
    <submittedName>
        <fullName evidence="9">Carbohydrate ABC transporter permease</fullName>
    </submittedName>
</protein>
<evidence type="ECO:0000256" key="4">
    <source>
        <dbReference type="ARBA" id="ARBA00022692"/>
    </source>
</evidence>
<evidence type="ECO:0000256" key="7">
    <source>
        <dbReference type="RuleBase" id="RU363032"/>
    </source>
</evidence>
<sequence length="296" mass="32441">MDTLTKRTARRSGIQAFERVNVCLIALLAILCLAPLLHIASVSLSGSRAILSGEVTLFPVGVNFDAYGKVFQDDSMVRALLLTVLLTAVYTGAAMLLTIFAAYPLSKRLRGRSFFLFVILFTMFFSGGTIPDYLLIRSLHLTNTLGSLILPSLLNPFFLIILVSFLRSLPQGLTEAAAMDGSGHFRTLAKIVLPLSAPALATLSLFYAVGRWNGFMDALMYITNPKLYPIQLKLYQIVANSMTNDPLSMQGDQLVAIMPESIKAASIMFATVPILIVYPWLQKYFISGVMLGSVKE</sequence>
<evidence type="ECO:0000256" key="3">
    <source>
        <dbReference type="ARBA" id="ARBA00022475"/>
    </source>
</evidence>
<reference evidence="9 10" key="1">
    <citation type="submission" date="2020-08" db="EMBL/GenBank/DDBJ databases">
        <title>Cohnella phylogeny.</title>
        <authorList>
            <person name="Dunlap C."/>
        </authorList>
    </citation>
    <scope>NUCLEOTIDE SEQUENCE [LARGE SCALE GENOMIC DNA]</scope>
    <source>
        <strain evidence="9 10">CBP 2801</strain>
    </source>
</reference>
<dbReference type="PROSITE" id="PS50928">
    <property type="entry name" value="ABC_TM1"/>
    <property type="match status" value="1"/>
</dbReference>
<dbReference type="SUPFAM" id="SSF161098">
    <property type="entry name" value="MetI-like"/>
    <property type="match status" value="1"/>
</dbReference>
<dbReference type="GO" id="GO:0055085">
    <property type="term" value="P:transmembrane transport"/>
    <property type="evidence" value="ECO:0007669"/>
    <property type="project" value="InterPro"/>
</dbReference>
<dbReference type="GO" id="GO:0005886">
    <property type="term" value="C:plasma membrane"/>
    <property type="evidence" value="ECO:0007669"/>
    <property type="project" value="UniProtKB-SubCell"/>
</dbReference>
<evidence type="ECO:0000256" key="5">
    <source>
        <dbReference type="ARBA" id="ARBA00022989"/>
    </source>
</evidence>
<dbReference type="InterPro" id="IPR035906">
    <property type="entry name" value="MetI-like_sf"/>
</dbReference>
<dbReference type="PANTHER" id="PTHR43744:SF9">
    <property type="entry name" value="POLYGALACTURONAN_RHAMNOGALACTURONAN TRANSPORT SYSTEM PERMEASE PROTEIN YTCP"/>
    <property type="match status" value="1"/>
</dbReference>
<evidence type="ECO:0000256" key="1">
    <source>
        <dbReference type="ARBA" id="ARBA00004651"/>
    </source>
</evidence>
<evidence type="ECO:0000256" key="6">
    <source>
        <dbReference type="ARBA" id="ARBA00023136"/>
    </source>
</evidence>
<feature type="domain" description="ABC transmembrane type-1" evidence="8">
    <location>
        <begin position="80"/>
        <end position="280"/>
    </location>
</feature>
<dbReference type="Gene3D" id="1.10.3720.10">
    <property type="entry name" value="MetI-like"/>
    <property type="match status" value="1"/>
</dbReference>
<feature type="transmembrane region" description="Helical" evidence="7">
    <location>
        <begin position="76"/>
        <end position="102"/>
    </location>
</feature>
<evidence type="ECO:0000259" key="8">
    <source>
        <dbReference type="PROSITE" id="PS50928"/>
    </source>
</evidence>
<keyword evidence="3" id="KW-1003">Cell membrane</keyword>
<comment type="caution">
    <text evidence="9">The sequence shown here is derived from an EMBL/GenBank/DDBJ whole genome shotgun (WGS) entry which is preliminary data.</text>
</comment>
<feature type="transmembrane region" description="Helical" evidence="7">
    <location>
        <begin position="148"/>
        <end position="166"/>
    </location>
</feature>
<evidence type="ECO:0000256" key="2">
    <source>
        <dbReference type="ARBA" id="ARBA00022448"/>
    </source>
</evidence>
<comment type="similarity">
    <text evidence="7">Belongs to the binding-protein-dependent transport system permease family.</text>
</comment>
<name>A0A7X0SMB0_9BACL</name>
<dbReference type="InterPro" id="IPR000515">
    <property type="entry name" value="MetI-like"/>
</dbReference>
<keyword evidence="6 7" id="KW-0472">Membrane</keyword>
<dbReference type="PANTHER" id="PTHR43744">
    <property type="entry name" value="ABC TRANSPORTER PERMEASE PROTEIN MG189-RELATED-RELATED"/>
    <property type="match status" value="1"/>
</dbReference>
<feature type="transmembrane region" description="Helical" evidence="7">
    <location>
        <begin position="114"/>
        <end position="136"/>
    </location>
</feature>
<dbReference type="AlphaFoldDB" id="A0A7X0SMB0"/>
<feature type="transmembrane region" description="Helical" evidence="7">
    <location>
        <begin position="262"/>
        <end position="281"/>
    </location>
</feature>
<dbReference type="Pfam" id="PF00528">
    <property type="entry name" value="BPD_transp_1"/>
    <property type="match status" value="1"/>
</dbReference>
<evidence type="ECO:0000313" key="10">
    <source>
        <dbReference type="Proteomes" id="UP000564644"/>
    </source>
</evidence>
<keyword evidence="5 7" id="KW-1133">Transmembrane helix</keyword>
<organism evidence="9 10">
    <name type="scientific">Cohnella zeiphila</name>
    <dbReference type="NCBI Taxonomy" id="2761120"/>
    <lineage>
        <taxon>Bacteria</taxon>
        <taxon>Bacillati</taxon>
        <taxon>Bacillota</taxon>
        <taxon>Bacilli</taxon>
        <taxon>Bacillales</taxon>
        <taxon>Paenibacillaceae</taxon>
        <taxon>Cohnella</taxon>
    </lineage>
</organism>
<dbReference type="CDD" id="cd06261">
    <property type="entry name" value="TM_PBP2"/>
    <property type="match status" value="1"/>
</dbReference>
<feature type="transmembrane region" description="Helical" evidence="7">
    <location>
        <begin position="187"/>
        <end position="209"/>
    </location>
</feature>
<dbReference type="Proteomes" id="UP000564644">
    <property type="component" value="Unassembled WGS sequence"/>
</dbReference>
<gene>
    <name evidence="9" type="ORF">H7C18_16985</name>
</gene>
<evidence type="ECO:0000313" key="9">
    <source>
        <dbReference type="EMBL" id="MBB6732620.1"/>
    </source>
</evidence>
<proteinExistence type="inferred from homology"/>